<dbReference type="OrthoDB" id="692967at2759"/>
<proteinExistence type="predicted"/>
<reference evidence="3" key="1">
    <citation type="journal article" date="2016" name="Nat. Genet.">
        <title>A high-quality carrot genome assembly provides new insights into carotenoid accumulation and asterid genome evolution.</title>
        <authorList>
            <person name="Iorizzo M."/>
            <person name="Ellison S."/>
            <person name="Senalik D."/>
            <person name="Zeng P."/>
            <person name="Satapoomin P."/>
            <person name="Huang J."/>
            <person name="Bowman M."/>
            <person name="Iovene M."/>
            <person name="Sanseverino W."/>
            <person name="Cavagnaro P."/>
            <person name="Yildiz M."/>
            <person name="Macko-Podgorni A."/>
            <person name="Moranska E."/>
            <person name="Grzebelus E."/>
            <person name="Grzebelus D."/>
            <person name="Ashrafi H."/>
            <person name="Zheng Z."/>
            <person name="Cheng S."/>
            <person name="Spooner D."/>
            <person name="Van Deynze A."/>
            <person name="Simon P."/>
        </authorList>
    </citation>
    <scope>NUCLEOTIDE SEQUENCE</scope>
    <source>
        <tissue evidence="3">Leaf</tissue>
    </source>
</reference>
<feature type="compositionally biased region" description="Pro residues" evidence="1">
    <location>
        <begin position="188"/>
        <end position="198"/>
    </location>
</feature>
<dbReference type="Gramene" id="KZN11048">
    <property type="protein sequence ID" value="KZN11048"/>
    <property type="gene ID" value="DCAR_003704"/>
</dbReference>
<feature type="compositionally biased region" description="Polar residues" evidence="1">
    <location>
        <begin position="328"/>
        <end position="347"/>
    </location>
</feature>
<dbReference type="Pfam" id="PF01190">
    <property type="entry name" value="Pollen_Ole_e_1"/>
    <property type="match status" value="1"/>
</dbReference>
<evidence type="ECO:0000256" key="1">
    <source>
        <dbReference type="SAM" id="MobiDB-lite"/>
    </source>
</evidence>
<dbReference type="PANTHER" id="PTHR33935">
    <property type="entry name" value="OS10G0148100 PROTEIN"/>
    <property type="match status" value="1"/>
</dbReference>
<feature type="compositionally biased region" description="Low complexity" evidence="1">
    <location>
        <begin position="258"/>
        <end position="268"/>
    </location>
</feature>
<feature type="compositionally biased region" description="Pro residues" evidence="1">
    <location>
        <begin position="350"/>
        <end position="362"/>
    </location>
</feature>
<dbReference type="EMBL" id="CP093343">
    <property type="protein sequence ID" value="WOG84749.1"/>
    <property type="molecule type" value="Genomic_DNA"/>
</dbReference>
<protein>
    <submittedName>
        <fullName evidence="3">Uncharacterized protein</fullName>
    </submittedName>
</protein>
<name>A0A166IEH6_DAUCS</name>
<sequence length="402" mass="42639">MQVLHSAETIFFCLTLLLAAICCHGKNEMLKVVGFMKHPDIVEGRIKTSQTFSGFRVTIGCRSKDGTIETMGSSEITKEEKFRVYLPHEAVRDGRIRKECYAQVHSAADTSCPLNDNQEPFKIIFQYKSEEKNTIRHSGKLTFSPVSCTSSYLWPFQKPKVINNLLAQETPVTPSSSPSDEPVSTLSPPQPEDLPPAVNPAKNNPPASSKHKLPLDTPASAPALISTPSSPKSKQPPSKHKDFSPAPALSFDPPSPLPAESSPLGPSPDGNVDFSSGPSSGFDTPAASPLPDEPLPLGPSPDANEGFSPAPSIDTPASPLPDEPSPLGPSNNDNVDLSPSPSPSFDTPASPLPDEPLSPSPSPLADSIPFPPNVPSFTHVPSFSIPKPPPIPSVNKPSPPAS</sequence>
<gene>
    <name evidence="3" type="ORF">DCAR_0103933</name>
</gene>
<feature type="signal peptide" evidence="2">
    <location>
        <begin position="1"/>
        <end position="25"/>
    </location>
</feature>
<evidence type="ECO:0000256" key="2">
    <source>
        <dbReference type="SAM" id="SignalP"/>
    </source>
</evidence>
<feature type="region of interest" description="Disordered" evidence="1">
    <location>
        <begin position="170"/>
        <end position="402"/>
    </location>
</feature>
<dbReference type="Proteomes" id="UP000077755">
    <property type="component" value="Chromosome 1"/>
</dbReference>
<feature type="compositionally biased region" description="Polar residues" evidence="1">
    <location>
        <begin position="170"/>
        <end position="187"/>
    </location>
</feature>
<reference evidence="3" key="2">
    <citation type="submission" date="2022-03" db="EMBL/GenBank/DDBJ databases">
        <title>Draft title - Genomic analysis of global carrot germplasm unveils the trajectory of domestication and the origin of high carotenoid orange carrot.</title>
        <authorList>
            <person name="Iorizzo M."/>
            <person name="Ellison S."/>
            <person name="Senalik D."/>
            <person name="Macko-Podgorni A."/>
            <person name="Grzebelus D."/>
            <person name="Bostan H."/>
            <person name="Rolling W."/>
            <person name="Curaba J."/>
            <person name="Simon P."/>
        </authorList>
    </citation>
    <scope>NUCLEOTIDE SEQUENCE</scope>
    <source>
        <tissue evidence="3">Leaf</tissue>
    </source>
</reference>
<feature type="compositionally biased region" description="Pro residues" evidence="1">
    <location>
        <begin position="318"/>
        <end position="327"/>
    </location>
</feature>
<dbReference type="AlphaFoldDB" id="A0A166IEH6"/>
<feature type="compositionally biased region" description="Pro residues" evidence="1">
    <location>
        <begin position="386"/>
        <end position="402"/>
    </location>
</feature>
<feature type="chain" id="PRO_5043467008" evidence="2">
    <location>
        <begin position="26"/>
        <end position="402"/>
    </location>
</feature>
<evidence type="ECO:0000313" key="4">
    <source>
        <dbReference type="Proteomes" id="UP000077755"/>
    </source>
</evidence>
<accession>A0A166IEH6</accession>
<dbReference type="KEGG" id="dcr:108211817"/>
<keyword evidence="4" id="KW-1185">Reference proteome</keyword>
<organism evidence="3 4">
    <name type="scientific">Daucus carota subsp. sativus</name>
    <name type="common">Carrot</name>
    <dbReference type="NCBI Taxonomy" id="79200"/>
    <lineage>
        <taxon>Eukaryota</taxon>
        <taxon>Viridiplantae</taxon>
        <taxon>Streptophyta</taxon>
        <taxon>Embryophyta</taxon>
        <taxon>Tracheophyta</taxon>
        <taxon>Spermatophyta</taxon>
        <taxon>Magnoliopsida</taxon>
        <taxon>eudicotyledons</taxon>
        <taxon>Gunneridae</taxon>
        <taxon>Pentapetalae</taxon>
        <taxon>asterids</taxon>
        <taxon>campanulids</taxon>
        <taxon>Apiales</taxon>
        <taxon>Apiaceae</taxon>
        <taxon>Apioideae</taxon>
        <taxon>Scandiceae</taxon>
        <taxon>Daucinae</taxon>
        <taxon>Daucus</taxon>
        <taxon>Daucus sect. Daucus</taxon>
    </lineage>
</organism>
<dbReference type="PANTHER" id="PTHR33935:SF22">
    <property type="entry name" value="OS10G0149400 PROTEIN"/>
    <property type="match status" value="1"/>
</dbReference>
<evidence type="ECO:0000313" key="3">
    <source>
        <dbReference type="EMBL" id="WOG84749.1"/>
    </source>
</evidence>
<feature type="compositionally biased region" description="Polar residues" evidence="1">
    <location>
        <begin position="273"/>
        <end position="282"/>
    </location>
</feature>
<keyword evidence="2" id="KW-0732">Signal</keyword>